<accession>A0A7R8YNG3</accession>
<feature type="compositionally biased region" description="Low complexity" evidence="1">
    <location>
        <begin position="1449"/>
        <end position="1460"/>
    </location>
</feature>
<feature type="compositionally biased region" description="Basic and acidic residues" evidence="1">
    <location>
        <begin position="1291"/>
        <end position="1308"/>
    </location>
</feature>
<feature type="compositionally biased region" description="Basic and acidic residues" evidence="1">
    <location>
        <begin position="1182"/>
        <end position="1191"/>
    </location>
</feature>
<feature type="region of interest" description="Disordered" evidence="1">
    <location>
        <begin position="994"/>
        <end position="1318"/>
    </location>
</feature>
<name>A0A7R8YNG3_HERIL</name>
<gene>
    <name evidence="2" type="ORF">HERILL_LOCUS2761</name>
</gene>
<evidence type="ECO:0000313" key="2">
    <source>
        <dbReference type="EMBL" id="CAD7079548.1"/>
    </source>
</evidence>
<sequence>MHNDSHLYHQHDGVQYDEDLDSSYFRRRPTSILSTSSSSAQVDAKRYTWMPADEEAVRLEGPRPICSDYDDFQRGPYVVGSYPPKPYLSQSTEQIAGLYRCPAHIGLPPPPPPPAASVDTAASRTKHVSFARSHTLTSFDEAASLGLRSSGRLSSARSQERLIGGKKPTITSGQLQKQPQQLQQPQPHPPTQITMAPHQMQEILPPPIGFHHPTLHHHVHHQQQQQPPPPAGPLHQHPTAAALVQQLQQQPPLVMQQHQGETSASNQGPMMVMQQPPQPQSEVFVVEKIKRNAMKTQATQTDVYLNRKGVTPHQLSLSPRTIHRVRMVSQGAQTNGILNGRKLTKSLSEMSGGRSQDQTVTLDEPKTLSEHEQLHRTYSEEPPRSPLMVPTAHYDERFFDQVPPSRPVSSSRNATDQTSIHSRNHSQDSVASYRSSDMTIMTPASSSMGFSYGTGIGRGPISSTQSVASTATTTASTTKTSQDMARSLSRAASASMSSHGTFDYESNSLPRRTCGHHPREEFYTYSLPRAPTTYHQHEVCRHVTECSELLNGTIVAGATTFHKPRVSRESSTDSTNVALERRRASVGPEIAPKTHAVLRRQSMPWHYQRVPIRIESRDTSEEVCSTCESEGDSVGLERQSFEHVDEDGVAKDEDDDDQEEQEIFIDFKPHISPTPSPRTRRKKLQKTLSEGEILLEKRQGQRDSLVPAASASEEDLTSQTNPPTSQEYQYQNLPIKDEGIFDKQNLLALPADNQNGTGTLRLKREAFRKRSISLEEPTGEQENRLPKSTPPSPCQEELSAAVQSAYPSTDSLTNDLTRDHSDGIWNESQATVLQAEPRENELVPPLLTPSSRRKHLLLQHQQRSSIDTDALDLEEQFSSDQSVPHVPSPLYKPASTQTVSLPKPSPEPPSTSGIPVAPIINTQTPSITVIPSQSIDGDDHQVPFRIQPTSRRSSRTLSPALQERRKIEPMVHVHSPQRPTDSPGDAITPQLGEQFLTRGDSGPKTNTDISECSTNTDDYVTCTDNSKRAPGMKTPPTTASSSSTQVPVSAQSSQTATHDGGSSFESASSLYSTRGDGLSEEHPNTEDANTATAESAPATAVPSPSHSAASKTTSPLRASAIIRPTITAKKKSESISEDERSEKRYSSSGYYESPHDEEHRQTKIRKPRDWNEEERRRRRSNMKLDIERENLRALTSPIKKPSPGTFKQISPEDRTAMNILDGTSPNKAGKRFRPKVRRQTRNRSTSGEDSLPRKTKVGATKSPERSKQNQTPQSIVISPSQYSKPHISPKKSKEDSGSEKRLKAKSSESLRSVSPGSDSVFYSEADLAPDQQVHCSHCGKEVEIVTAVSGSQESIAVATEEDNGNGPDIVKPPADFADSPVTTKTSQRLYKKMDKRFRSEERHGDRRHYRSRQENARAKSEERGKDQVSNSSPILRPAGSSPCVMPDRSSSIRSHNSDSSEQGIFHGNYRLGLWVWLTDRDIWQQHDLRNIDRSRATLEKRGSIESEEEFRKKFQSTTHRLVHRKSCFEMYRRQTSNTFCKYIYQSFT</sequence>
<feature type="compositionally biased region" description="Basic and acidic residues" evidence="1">
    <location>
        <begin position="1411"/>
        <end position="1426"/>
    </location>
</feature>
<feature type="region of interest" description="Disordered" evidence="1">
    <location>
        <begin position="876"/>
        <end position="913"/>
    </location>
</feature>
<keyword evidence="3" id="KW-1185">Reference proteome</keyword>
<feature type="compositionally biased region" description="Polar residues" evidence="1">
    <location>
        <begin position="413"/>
        <end position="434"/>
    </location>
</feature>
<feature type="compositionally biased region" description="Polar residues" evidence="1">
    <location>
        <begin position="1003"/>
        <end position="1024"/>
    </location>
</feature>
<evidence type="ECO:0000256" key="1">
    <source>
        <dbReference type="SAM" id="MobiDB-lite"/>
    </source>
</evidence>
<feature type="compositionally biased region" description="Basic and acidic residues" evidence="1">
    <location>
        <begin position="639"/>
        <end position="651"/>
    </location>
</feature>
<feature type="region of interest" description="Disordered" evidence="1">
    <location>
        <begin position="769"/>
        <end position="797"/>
    </location>
</feature>
<feature type="region of interest" description="Disordered" evidence="1">
    <location>
        <begin position="618"/>
        <end position="726"/>
    </location>
</feature>
<feature type="region of interest" description="Disordered" evidence="1">
    <location>
        <begin position="1359"/>
        <end position="1461"/>
    </location>
</feature>
<feature type="compositionally biased region" description="Polar residues" evidence="1">
    <location>
        <begin position="1102"/>
        <end position="1116"/>
    </location>
</feature>
<feature type="compositionally biased region" description="Low complexity" evidence="1">
    <location>
        <begin position="174"/>
        <end position="185"/>
    </location>
</feature>
<organism evidence="2 3">
    <name type="scientific">Hermetia illucens</name>
    <name type="common">Black soldier fly</name>
    <dbReference type="NCBI Taxonomy" id="343691"/>
    <lineage>
        <taxon>Eukaryota</taxon>
        <taxon>Metazoa</taxon>
        <taxon>Ecdysozoa</taxon>
        <taxon>Arthropoda</taxon>
        <taxon>Hexapoda</taxon>
        <taxon>Insecta</taxon>
        <taxon>Pterygota</taxon>
        <taxon>Neoptera</taxon>
        <taxon>Endopterygota</taxon>
        <taxon>Diptera</taxon>
        <taxon>Brachycera</taxon>
        <taxon>Stratiomyomorpha</taxon>
        <taxon>Stratiomyidae</taxon>
        <taxon>Hermetiinae</taxon>
        <taxon>Hermetia</taxon>
    </lineage>
</organism>
<feature type="region of interest" description="Disordered" evidence="1">
    <location>
        <begin position="564"/>
        <end position="583"/>
    </location>
</feature>
<feature type="compositionally biased region" description="Polar residues" evidence="1">
    <location>
        <begin position="717"/>
        <end position="726"/>
    </location>
</feature>
<evidence type="ECO:0000313" key="3">
    <source>
        <dbReference type="Proteomes" id="UP000594454"/>
    </source>
</evidence>
<dbReference type="EMBL" id="LR899009">
    <property type="protein sequence ID" value="CAD7079548.1"/>
    <property type="molecule type" value="Genomic_DNA"/>
</dbReference>
<feature type="compositionally biased region" description="Polar residues" evidence="1">
    <location>
        <begin position="1268"/>
        <end position="1283"/>
    </location>
</feature>
<proteinExistence type="predicted"/>
<feature type="compositionally biased region" description="Acidic residues" evidence="1">
    <location>
        <begin position="652"/>
        <end position="663"/>
    </location>
</feature>
<dbReference type="PANTHER" id="PTHR47644">
    <property type="entry name" value="AGAP008221-PA"/>
    <property type="match status" value="1"/>
</dbReference>
<reference evidence="2 3" key="1">
    <citation type="submission" date="2020-11" db="EMBL/GenBank/DDBJ databases">
        <authorList>
            <person name="Wallbank WR R."/>
            <person name="Pardo Diaz C."/>
            <person name="Kozak K."/>
            <person name="Martin S."/>
            <person name="Jiggins C."/>
            <person name="Moest M."/>
            <person name="Warren A I."/>
            <person name="Generalovic N T."/>
            <person name="Byers J.R.P. K."/>
            <person name="Montejo-Kovacevich G."/>
            <person name="Yen C E."/>
        </authorList>
    </citation>
    <scope>NUCLEOTIDE SEQUENCE [LARGE SCALE GENOMIC DNA]</scope>
</reference>
<feature type="compositionally biased region" description="Low complexity" evidence="1">
    <location>
        <begin position="1034"/>
        <end position="1056"/>
    </location>
</feature>
<dbReference type="PANTHER" id="PTHR47644:SF1">
    <property type="entry name" value="PDZ DOMAIN-CONTAINING PROTEIN"/>
    <property type="match status" value="1"/>
</dbReference>
<feature type="region of interest" description="Disordered" evidence="1">
    <location>
        <begin position="149"/>
        <end position="236"/>
    </location>
</feature>
<feature type="region of interest" description="Disordered" evidence="1">
    <location>
        <begin position="400"/>
        <end position="434"/>
    </location>
</feature>
<protein>
    <submittedName>
        <fullName evidence="2">Uncharacterized protein</fullName>
    </submittedName>
</protein>
<feature type="compositionally biased region" description="Basic and acidic residues" evidence="1">
    <location>
        <begin position="1153"/>
        <end position="1175"/>
    </location>
</feature>
<feature type="compositionally biased region" description="Polar residues" evidence="1">
    <location>
        <begin position="1063"/>
        <end position="1072"/>
    </location>
</feature>
<dbReference type="FunCoup" id="A0A7R8YNG3">
    <property type="interactions" value="16"/>
</dbReference>
<dbReference type="InParanoid" id="A0A7R8YNG3"/>
<feature type="compositionally biased region" description="Basic residues" evidence="1">
    <location>
        <begin position="1228"/>
        <end position="1241"/>
    </location>
</feature>
<dbReference type="OrthoDB" id="2157866at2759"/>
<dbReference type="Proteomes" id="UP000594454">
    <property type="component" value="Chromosome 1"/>
</dbReference>
<feature type="region of interest" description="Disordered" evidence="1">
    <location>
        <begin position="462"/>
        <end position="482"/>
    </location>
</feature>
<feature type="compositionally biased region" description="Basic and acidic residues" evidence="1">
    <location>
        <begin position="1130"/>
        <end position="1145"/>
    </location>
</feature>